<gene>
    <name evidence="2" type="ORF">HMPREF0179_02857</name>
</gene>
<dbReference type="EMBL" id="ADCP02000001">
    <property type="protein sequence ID" value="EFV43334.1"/>
    <property type="molecule type" value="Genomic_DNA"/>
</dbReference>
<reference evidence="2 3" key="1">
    <citation type="submission" date="2010-10" db="EMBL/GenBank/DDBJ databases">
        <authorList>
            <consortium name="The Broad Institute Genome Sequencing Platform"/>
            <person name="Ward D."/>
            <person name="Earl A."/>
            <person name="Feldgarden M."/>
            <person name="Young S.K."/>
            <person name="Gargeya S."/>
            <person name="Zeng Q."/>
            <person name="Alvarado L."/>
            <person name="Berlin A."/>
            <person name="Bochicchio J."/>
            <person name="Chapman S.B."/>
            <person name="Chen Z."/>
            <person name="Freedman E."/>
            <person name="Gellesch M."/>
            <person name="Goldberg J."/>
            <person name="Griggs A."/>
            <person name="Gujja S."/>
            <person name="Heilman E."/>
            <person name="Heiman D."/>
            <person name="Howarth C."/>
            <person name="Mehta T."/>
            <person name="Neiman D."/>
            <person name="Pearson M."/>
            <person name="Roberts A."/>
            <person name="Saif S."/>
            <person name="Shea T."/>
            <person name="Shenoy N."/>
            <person name="Sisk P."/>
            <person name="Stolte C."/>
            <person name="Sykes S."/>
            <person name="White J."/>
            <person name="Yandava C."/>
            <person name="Allen-Vercoe E."/>
            <person name="Sibley C."/>
            <person name="Ambrose C.E."/>
            <person name="Strauss J."/>
            <person name="Daigneault M."/>
            <person name="Haas B."/>
            <person name="Nusbaum C."/>
            <person name="Birren B."/>
        </authorList>
    </citation>
    <scope>NUCLEOTIDE SEQUENCE [LARGE SCALE GENOMIC DNA]</scope>
    <source>
        <strain evidence="2 3">3_1_6</strain>
    </source>
</reference>
<organism evidence="2 3">
    <name type="scientific">Bilophila wadsworthia (strain 3_1_6)</name>
    <dbReference type="NCBI Taxonomy" id="563192"/>
    <lineage>
        <taxon>Bacteria</taxon>
        <taxon>Pseudomonadati</taxon>
        <taxon>Thermodesulfobacteriota</taxon>
        <taxon>Desulfovibrionia</taxon>
        <taxon>Desulfovibrionales</taxon>
        <taxon>Desulfovibrionaceae</taxon>
        <taxon>Bilophila</taxon>
    </lineage>
</organism>
<sequence>MRYASERLSLFRTVFVQVAALLLFAAGGMLLAVAERELNVRPPHHAEMAPAAELLDNRLPAVLKGQPDELPAPAEKSFQKKTRGSQPPFALSGLSPMLQPERPVRLSEAVSALLPSWRGLVAFPLPPPASA</sequence>
<name>E5Y9E2_BILW3</name>
<dbReference type="AlphaFoldDB" id="E5Y9E2"/>
<evidence type="ECO:0000313" key="3">
    <source>
        <dbReference type="Proteomes" id="UP000006034"/>
    </source>
</evidence>
<dbReference type="HOGENOM" id="CLU_1923516_0_0_7"/>
<feature type="region of interest" description="Disordered" evidence="1">
    <location>
        <begin position="65"/>
        <end position="96"/>
    </location>
</feature>
<proteinExistence type="predicted"/>
<dbReference type="GeneID" id="78084753"/>
<evidence type="ECO:0000313" key="2">
    <source>
        <dbReference type="EMBL" id="EFV43334.1"/>
    </source>
</evidence>
<comment type="caution">
    <text evidence="2">The sequence shown here is derived from an EMBL/GenBank/DDBJ whole genome shotgun (WGS) entry which is preliminary data.</text>
</comment>
<protein>
    <submittedName>
        <fullName evidence="2">Uncharacterized protein</fullName>
    </submittedName>
</protein>
<reference evidence="2 3" key="2">
    <citation type="submission" date="2013-04" db="EMBL/GenBank/DDBJ databases">
        <title>The Genome Sequence of Bilophila wadsworthia 3_1_6.</title>
        <authorList>
            <consortium name="The Broad Institute Genomics Platform"/>
            <person name="Earl A."/>
            <person name="Ward D."/>
            <person name="Feldgarden M."/>
            <person name="Gevers D."/>
            <person name="Sibley C."/>
            <person name="Strauss J."/>
            <person name="Allen-Vercoe E."/>
            <person name="Walker B."/>
            <person name="Young S."/>
            <person name="Zeng Q."/>
            <person name="Gargeya S."/>
            <person name="Fitzgerald M."/>
            <person name="Haas B."/>
            <person name="Abouelleil A."/>
            <person name="Allen A.W."/>
            <person name="Alvarado L."/>
            <person name="Arachchi H.M."/>
            <person name="Berlin A.M."/>
            <person name="Chapman S.B."/>
            <person name="Gainer-Dewar J."/>
            <person name="Goldberg J."/>
            <person name="Griggs A."/>
            <person name="Gujja S."/>
            <person name="Hansen M."/>
            <person name="Howarth C."/>
            <person name="Imamovic A."/>
            <person name="Ireland A."/>
            <person name="Larimer J."/>
            <person name="McCowan C."/>
            <person name="Murphy C."/>
            <person name="Pearson M."/>
            <person name="Poon T.W."/>
            <person name="Priest M."/>
            <person name="Roberts A."/>
            <person name="Saif S."/>
            <person name="Shea T."/>
            <person name="Sisk P."/>
            <person name="Sykes S."/>
            <person name="Wortman J."/>
            <person name="Nusbaum C."/>
            <person name="Birren B."/>
        </authorList>
    </citation>
    <scope>NUCLEOTIDE SEQUENCE [LARGE SCALE GENOMIC DNA]</scope>
    <source>
        <strain evidence="2 3">3_1_6</strain>
    </source>
</reference>
<evidence type="ECO:0000256" key="1">
    <source>
        <dbReference type="SAM" id="MobiDB-lite"/>
    </source>
</evidence>
<dbReference type="Proteomes" id="UP000006034">
    <property type="component" value="Unassembled WGS sequence"/>
</dbReference>
<dbReference type="RefSeq" id="WP_005029004.1">
    <property type="nucleotide sequence ID" value="NZ_KE150238.1"/>
</dbReference>
<accession>E5Y9E2</accession>
<keyword evidence="3" id="KW-1185">Reference proteome</keyword>